<dbReference type="EMBL" id="CP025704">
    <property type="protein sequence ID" value="AUN97383.1"/>
    <property type="molecule type" value="Genomic_DNA"/>
</dbReference>
<reference evidence="1 2" key="1">
    <citation type="submission" date="2018-01" db="EMBL/GenBank/DDBJ databases">
        <title>Complete genome sequence of Bacteriovorax stolpii DSM12778.</title>
        <authorList>
            <person name="Tang B."/>
            <person name="Chang J."/>
        </authorList>
    </citation>
    <scope>NUCLEOTIDE SEQUENCE [LARGE SCALE GENOMIC DNA]</scope>
    <source>
        <strain evidence="1 2">DSM 12778</strain>
    </source>
</reference>
<dbReference type="Proteomes" id="UP000235584">
    <property type="component" value="Chromosome"/>
</dbReference>
<dbReference type="OrthoDB" id="8391879at2"/>
<dbReference type="RefSeq" id="WP_102242678.1">
    <property type="nucleotide sequence ID" value="NZ_CP025704.1"/>
</dbReference>
<proteinExistence type="predicted"/>
<organism evidence="1 2">
    <name type="scientific">Bacteriovorax stolpii</name>
    <name type="common">Bdellovibrio stolpii</name>
    <dbReference type="NCBI Taxonomy" id="960"/>
    <lineage>
        <taxon>Bacteria</taxon>
        <taxon>Pseudomonadati</taxon>
        <taxon>Bdellovibrionota</taxon>
        <taxon>Bacteriovoracia</taxon>
        <taxon>Bacteriovoracales</taxon>
        <taxon>Bacteriovoracaceae</taxon>
        <taxon>Bacteriovorax</taxon>
    </lineage>
</organism>
<protein>
    <submittedName>
        <fullName evidence="1">Uncharacterized protein</fullName>
    </submittedName>
</protein>
<keyword evidence="2" id="KW-1185">Reference proteome</keyword>
<evidence type="ECO:0000313" key="1">
    <source>
        <dbReference type="EMBL" id="AUN97383.1"/>
    </source>
</evidence>
<dbReference type="KEGG" id="bsto:C0V70_04505"/>
<gene>
    <name evidence="1" type="ORF">C0V70_04505</name>
</gene>
<sequence length="296" mass="34077">MKLSFLVFALFLTAMNSFAGDATGATGFYISNDMTTYQASDVPRLLNQLTVESPDKNILLYVHGRSHTLEKEWNNINKVEQIYNVRVLMLHWDSWNNALGRPVDNTYEGSRQLDLGLHEAYRFKKNDTDFFKTHKMLLMFHSMGNIVLKNYLEKSKNDIQDPSFFDSVILTGADTPFTGHKKWLSTLNMSRDIYVVTNNKDAVLLASVGHDYTEIDLGSKNDDRLGLGRGFDNLLFLNTRIAANALYFDLSSLAGSGHRHYLSDNQDIEDLFHFMFKEKFNQIPIGYKSKKNYYRF</sequence>
<accession>A0A2K9NPF6</accession>
<name>A0A2K9NPF6_BACTC</name>
<evidence type="ECO:0000313" key="2">
    <source>
        <dbReference type="Proteomes" id="UP000235584"/>
    </source>
</evidence>
<dbReference type="AlphaFoldDB" id="A0A2K9NPF6"/>